<dbReference type="Proteomes" id="UP000271087">
    <property type="component" value="Unassembled WGS sequence"/>
</dbReference>
<evidence type="ECO:0000313" key="2">
    <source>
        <dbReference type="EMBL" id="VDK89077.1"/>
    </source>
</evidence>
<dbReference type="InterPro" id="IPR043519">
    <property type="entry name" value="NT_sf"/>
</dbReference>
<dbReference type="PANTHER" id="PTHR12271">
    <property type="entry name" value="POLY A POLYMERASE CID PAP -RELATED"/>
    <property type="match status" value="1"/>
</dbReference>
<reference evidence="2 3" key="2">
    <citation type="submission" date="2018-08" db="EMBL/GenBank/DDBJ databases">
        <authorList>
            <person name="Laetsch R D."/>
            <person name="Stevens L."/>
            <person name="Kumar S."/>
            <person name="Blaxter L. M."/>
        </authorList>
    </citation>
    <scope>NUCLEOTIDE SEQUENCE [LARGE SCALE GENOMIC DNA]</scope>
</reference>
<accession>A0A182EJT3</accession>
<gene>
    <name evidence="2" type="ORF">NOO_LOCUS8368</name>
</gene>
<proteinExistence type="predicted"/>
<dbReference type="Pfam" id="PF22600">
    <property type="entry name" value="MTPAP-like_central"/>
    <property type="match status" value="1"/>
</dbReference>
<evidence type="ECO:0000259" key="1">
    <source>
        <dbReference type="Pfam" id="PF22600"/>
    </source>
</evidence>
<evidence type="ECO:0000313" key="3">
    <source>
        <dbReference type="Proteomes" id="UP000271087"/>
    </source>
</evidence>
<dbReference type="STRING" id="42157.A0A182EJT3"/>
<dbReference type="InterPro" id="IPR054708">
    <property type="entry name" value="MTPAP-like_central"/>
</dbReference>
<dbReference type="Gene3D" id="1.10.1410.10">
    <property type="match status" value="1"/>
</dbReference>
<dbReference type="GO" id="GO:0050265">
    <property type="term" value="F:RNA uridylyltransferase activity"/>
    <property type="evidence" value="ECO:0007669"/>
    <property type="project" value="TreeGrafter"/>
</dbReference>
<dbReference type="AlphaFoldDB" id="A0A182EJT3"/>
<dbReference type="PANTHER" id="PTHR12271:SF66">
    <property type="entry name" value="TERMINAL URIDYLYLTRANSFERASE TAILOR"/>
    <property type="match status" value="1"/>
</dbReference>
<name>A0A182EJT3_ONCOC</name>
<dbReference type="OrthoDB" id="434989at2759"/>
<dbReference type="WBParaSite" id="nOo.2.0.1.t08368-RA">
    <property type="protein sequence ID" value="nOo.2.0.1.t08368-RA"/>
    <property type="gene ID" value="nOo.2.0.1.g08368"/>
</dbReference>
<dbReference type="Gene3D" id="3.30.460.10">
    <property type="entry name" value="Beta Polymerase, domain 2"/>
    <property type="match status" value="1"/>
</dbReference>
<dbReference type="SUPFAM" id="SSF81301">
    <property type="entry name" value="Nucleotidyltransferase"/>
    <property type="match status" value="1"/>
</dbReference>
<evidence type="ECO:0000313" key="4">
    <source>
        <dbReference type="WBParaSite" id="nOo.2.0.1.t08368-RA"/>
    </source>
</evidence>
<sequence>MKTCILRLLAVYNTTQPVRAKVRYNSAKSQQPATSSTTVMMKNDERKFAVCDSFVEFMIRKHQEELQRLSALIREEAIQRYNSYLQTVHYRNNIITGLRRILARSHDQYLVPVGSTASGLASGVSDIDLVYMSTTDEKQRERLLRLLSKENFRRTFMTEVKTRIKESSLCKEFDWSQTDIIHTARVPILHLQTQKHMQVDIQFEKYASIRNTYFVRRCAQYDARVVLLNMWAQKWLELQRLKDSKHGLFSTYHVLMLVLHFLQCTGSYGIQPILPVMCKKFRGNLRPTLPIQRVALSLYENPKSLDFHEKQEPDVAELILLFVSHYAKYDFNNISFHLHNATVTERNQFGNEYEQHQVSIFDPYASTTVCRVKGGADLLTNAFQITKRAMLAGLIDFFRNKTWHFSNALKSSDRVSFARMELSVKTVEKLLVHRHRELKRKIREDYG</sequence>
<feature type="domain" description="Poly(A) RNA polymerase mitochondrial-like central palm" evidence="1">
    <location>
        <begin position="86"/>
        <end position="215"/>
    </location>
</feature>
<reference evidence="4" key="1">
    <citation type="submission" date="2016-06" db="UniProtKB">
        <authorList>
            <consortium name="WormBaseParasite"/>
        </authorList>
    </citation>
    <scope>IDENTIFICATION</scope>
</reference>
<dbReference type="SUPFAM" id="SSF81631">
    <property type="entry name" value="PAP/OAS1 substrate-binding domain"/>
    <property type="match status" value="1"/>
</dbReference>
<dbReference type="EMBL" id="UYRW01003463">
    <property type="protein sequence ID" value="VDK89077.1"/>
    <property type="molecule type" value="Genomic_DNA"/>
</dbReference>
<dbReference type="GO" id="GO:0031123">
    <property type="term" value="P:RNA 3'-end processing"/>
    <property type="evidence" value="ECO:0007669"/>
    <property type="project" value="TreeGrafter"/>
</dbReference>
<keyword evidence="3" id="KW-1185">Reference proteome</keyword>
<organism evidence="4">
    <name type="scientific">Onchocerca ochengi</name>
    <name type="common">Filarial nematode worm</name>
    <dbReference type="NCBI Taxonomy" id="42157"/>
    <lineage>
        <taxon>Eukaryota</taxon>
        <taxon>Metazoa</taxon>
        <taxon>Ecdysozoa</taxon>
        <taxon>Nematoda</taxon>
        <taxon>Chromadorea</taxon>
        <taxon>Rhabditida</taxon>
        <taxon>Spirurina</taxon>
        <taxon>Spiruromorpha</taxon>
        <taxon>Filarioidea</taxon>
        <taxon>Onchocercidae</taxon>
        <taxon>Onchocerca</taxon>
    </lineage>
</organism>
<protein>
    <submittedName>
        <fullName evidence="4">PAP-associated domain-containing protein</fullName>
    </submittedName>
</protein>